<dbReference type="InterPro" id="IPR000620">
    <property type="entry name" value="EamA_dom"/>
</dbReference>
<dbReference type="OrthoDB" id="5298131at2"/>
<sequence>MSSRPSGLASGTPSATLSAASHLPAARHFALPTAWKSHAGLLTLLAAIAIWGCNWPVMKAGLNHVTPIWFSALRFATGGLCLFAIQIAGGTLKLPTRRDWPLLASIGLLQMMAFTVLGAIAMTQVPAGRSAVLAYTTPLWVTPIAVLVFGERLSRLQTTGLLLGLLGLMVLFNPLAMDWSDSAGVQANLMLMGASFLWGMTILHLRYYKGDSSAYQLAPWQMLLATVPLLALAYAVEGPFTGDGSWALWEIVLYVGPVATAFCFCAVNAASMHLSATRMSTAMLGVPLIGLLASTWFLGESLSLSLVLGGLGIVGGIAVVSLGARRAVAPVGTPAGKATLR</sequence>
<comment type="caution">
    <text evidence="8">The sequence shown here is derived from an EMBL/GenBank/DDBJ whole genome shotgun (WGS) entry which is preliminary data.</text>
</comment>
<feature type="transmembrane region" description="Helical" evidence="6">
    <location>
        <begin position="161"/>
        <end position="177"/>
    </location>
</feature>
<proteinExistence type="predicted"/>
<evidence type="ECO:0000256" key="5">
    <source>
        <dbReference type="ARBA" id="ARBA00023136"/>
    </source>
</evidence>
<feature type="transmembrane region" description="Helical" evidence="6">
    <location>
        <begin position="304"/>
        <end position="324"/>
    </location>
</feature>
<dbReference type="GO" id="GO:0005886">
    <property type="term" value="C:plasma membrane"/>
    <property type="evidence" value="ECO:0007669"/>
    <property type="project" value="UniProtKB-SubCell"/>
</dbReference>
<feature type="domain" description="EamA" evidence="7">
    <location>
        <begin position="39"/>
        <end position="172"/>
    </location>
</feature>
<feature type="transmembrane region" description="Helical" evidence="6">
    <location>
        <begin position="217"/>
        <end position="236"/>
    </location>
</feature>
<feature type="transmembrane region" description="Helical" evidence="6">
    <location>
        <begin position="183"/>
        <end position="205"/>
    </location>
</feature>
<feature type="transmembrane region" description="Helical" evidence="6">
    <location>
        <begin position="281"/>
        <end position="298"/>
    </location>
</feature>
<feature type="transmembrane region" description="Helical" evidence="6">
    <location>
        <begin position="248"/>
        <end position="269"/>
    </location>
</feature>
<evidence type="ECO:0000256" key="3">
    <source>
        <dbReference type="ARBA" id="ARBA00022692"/>
    </source>
</evidence>
<reference evidence="9" key="1">
    <citation type="submission" date="2017-09" db="EMBL/GenBank/DDBJ databases">
        <title>FDA dAtabase for Regulatory Grade micrObial Sequences (FDA-ARGOS): Supporting development and validation of Infectious Disease Dx tests.</title>
        <authorList>
            <person name="Minogue T."/>
            <person name="Wolcott M."/>
            <person name="Wasieloski L."/>
            <person name="Aguilar W."/>
            <person name="Moore D."/>
            <person name="Tallon L."/>
            <person name="Sadzewicz L."/>
            <person name="Ott S."/>
            <person name="Zhao X."/>
            <person name="Nagaraj S."/>
            <person name="Vavikolanu K."/>
            <person name="Aluvathingal J."/>
            <person name="Nadendla S."/>
            <person name="Sichtig H."/>
        </authorList>
    </citation>
    <scope>NUCLEOTIDE SEQUENCE [LARGE SCALE GENOMIC DNA]</scope>
    <source>
        <strain evidence="9">FDAARGOS_394</strain>
    </source>
</reference>
<dbReference type="GeneID" id="80802281"/>
<evidence type="ECO:0000313" key="9">
    <source>
        <dbReference type="Proteomes" id="UP000220246"/>
    </source>
</evidence>
<dbReference type="Proteomes" id="UP000220246">
    <property type="component" value="Unassembled WGS sequence"/>
</dbReference>
<comment type="subcellular location">
    <subcellularLocation>
        <location evidence="1">Cell membrane</location>
        <topology evidence="1">Multi-pass membrane protein</topology>
    </subcellularLocation>
</comment>
<keyword evidence="2" id="KW-1003">Cell membrane</keyword>
<feature type="transmembrane region" description="Helical" evidence="6">
    <location>
        <begin position="100"/>
        <end position="120"/>
    </location>
</feature>
<keyword evidence="9" id="KW-1185">Reference proteome</keyword>
<dbReference type="SUPFAM" id="SSF103481">
    <property type="entry name" value="Multidrug resistance efflux transporter EmrE"/>
    <property type="match status" value="2"/>
</dbReference>
<evidence type="ECO:0000256" key="6">
    <source>
        <dbReference type="SAM" id="Phobius"/>
    </source>
</evidence>
<dbReference type="InterPro" id="IPR037185">
    <property type="entry name" value="EmrE-like"/>
</dbReference>
<dbReference type="Pfam" id="PF00892">
    <property type="entry name" value="EamA"/>
    <property type="match status" value="2"/>
</dbReference>
<gene>
    <name evidence="8" type="ORF">CRM82_16810</name>
</gene>
<feature type="domain" description="EamA" evidence="7">
    <location>
        <begin position="188"/>
        <end position="321"/>
    </location>
</feature>
<dbReference type="PANTHER" id="PTHR32322">
    <property type="entry name" value="INNER MEMBRANE TRANSPORTER"/>
    <property type="match status" value="1"/>
</dbReference>
<protein>
    <submittedName>
        <fullName evidence="8">EamA family transporter</fullName>
    </submittedName>
</protein>
<name>A0A2A7UXJ7_COMTR</name>
<dbReference type="PANTHER" id="PTHR32322:SF18">
    <property type="entry name" value="S-ADENOSYLMETHIONINE_S-ADENOSYLHOMOCYSTEINE TRANSPORTER"/>
    <property type="match status" value="1"/>
</dbReference>
<evidence type="ECO:0000313" key="8">
    <source>
        <dbReference type="EMBL" id="PEH90030.1"/>
    </source>
</evidence>
<dbReference type="EMBL" id="PDEA01000001">
    <property type="protein sequence ID" value="PEH90030.1"/>
    <property type="molecule type" value="Genomic_DNA"/>
</dbReference>
<keyword evidence="4 6" id="KW-1133">Transmembrane helix</keyword>
<organism evidence="8 9">
    <name type="scientific">Comamonas terrigena</name>
    <dbReference type="NCBI Taxonomy" id="32013"/>
    <lineage>
        <taxon>Bacteria</taxon>
        <taxon>Pseudomonadati</taxon>
        <taxon>Pseudomonadota</taxon>
        <taxon>Betaproteobacteria</taxon>
        <taxon>Burkholderiales</taxon>
        <taxon>Comamonadaceae</taxon>
        <taxon>Comamonas</taxon>
    </lineage>
</organism>
<feature type="transmembrane region" description="Helical" evidence="6">
    <location>
        <begin position="69"/>
        <end position="88"/>
    </location>
</feature>
<keyword evidence="3 6" id="KW-0812">Transmembrane</keyword>
<evidence type="ECO:0000259" key="7">
    <source>
        <dbReference type="Pfam" id="PF00892"/>
    </source>
</evidence>
<evidence type="ECO:0000256" key="4">
    <source>
        <dbReference type="ARBA" id="ARBA00022989"/>
    </source>
</evidence>
<evidence type="ECO:0000256" key="2">
    <source>
        <dbReference type="ARBA" id="ARBA00022475"/>
    </source>
</evidence>
<dbReference type="InterPro" id="IPR050638">
    <property type="entry name" value="AA-Vitamin_Transporters"/>
</dbReference>
<accession>A0A2A7UXJ7</accession>
<dbReference type="AlphaFoldDB" id="A0A2A7UXJ7"/>
<evidence type="ECO:0000256" key="1">
    <source>
        <dbReference type="ARBA" id="ARBA00004651"/>
    </source>
</evidence>
<dbReference type="RefSeq" id="WP_083520262.1">
    <property type="nucleotide sequence ID" value="NZ_PDEA01000001.1"/>
</dbReference>
<feature type="transmembrane region" description="Helical" evidence="6">
    <location>
        <begin position="132"/>
        <end position="149"/>
    </location>
</feature>
<feature type="transmembrane region" description="Helical" evidence="6">
    <location>
        <begin position="39"/>
        <end position="57"/>
    </location>
</feature>
<keyword evidence="5 6" id="KW-0472">Membrane</keyword>